<dbReference type="Gene3D" id="3.40.720.10">
    <property type="entry name" value="Alkaline Phosphatase, subunit A"/>
    <property type="match status" value="1"/>
</dbReference>
<feature type="chain" id="PRO_5016901914" evidence="1">
    <location>
        <begin position="22"/>
        <end position="420"/>
    </location>
</feature>
<feature type="signal peptide" evidence="1">
    <location>
        <begin position="1"/>
        <end position="21"/>
    </location>
</feature>
<accession>A0A365XSZ2</accession>
<dbReference type="InterPro" id="IPR017850">
    <property type="entry name" value="Alkaline_phosphatase_core_sf"/>
</dbReference>
<protein>
    <submittedName>
        <fullName evidence="2">Alkaline phosphatase family protein</fullName>
    </submittedName>
</protein>
<dbReference type="Gene3D" id="3.30.1360.180">
    <property type="match status" value="1"/>
</dbReference>
<proteinExistence type="predicted"/>
<dbReference type="GO" id="GO:0016787">
    <property type="term" value="F:hydrolase activity"/>
    <property type="evidence" value="ECO:0007669"/>
    <property type="project" value="UniProtKB-ARBA"/>
</dbReference>
<reference evidence="2 3" key="1">
    <citation type="submission" date="2018-05" db="EMBL/GenBank/DDBJ databases">
        <title>Chitinophaga sp. K3CV102501T nov., isolated from isolated from a monsoon evergreen broad-leaved forest soil.</title>
        <authorList>
            <person name="Lv Y."/>
        </authorList>
    </citation>
    <scope>NUCLEOTIDE SEQUENCE [LARGE SCALE GENOMIC DNA]</scope>
    <source>
        <strain evidence="2 3">GDMCC 1.1325</strain>
    </source>
</reference>
<sequence>MVKRIIILLAAIVLTGTGLHAQDTAQLIVEGRKNTASQQSKPYVIMISIDGFRYDYAEKYHAENLLRLSGQGVRATAMQPSFPSLTFPNHYSLATGMYPAHHGLVDNTFYDRKRDAIYKVGNRDAVEDGTWYGGIPLWVLAEKQHMISASYFWVGSESAIQNIRPTYYFKYQEKTGIDQRIQQVVDWLRLPEDQRPHIITFYFPEVDHMGHSYGPESDSVRKAVQFVDAAIGRMQAAVSKLNLPVNFIVVSDHGMLRVDTERTLSLPDSPVLKPLRIVPGGEKIMLYGNNEAEIKAAYDFLKQHEDHYTVYLKKETPERWHYGQEDVYSRIGDIIVLAEANYAFGSPNKKMHPGHHGFDNNLTDMNAIFMAWGPAFKTNTRIATFENVHVFPLVARILGLDITQPIDGKLEVLEPILNQR</sequence>
<dbReference type="SUPFAM" id="SSF53649">
    <property type="entry name" value="Alkaline phosphatase-like"/>
    <property type="match status" value="1"/>
</dbReference>
<comment type="caution">
    <text evidence="2">The sequence shown here is derived from an EMBL/GenBank/DDBJ whole genome shotgun (WGS) entry which is preliminary data.</text>
</comment>
<dbReference type="PANTHER" id="PTHR10151:SF120">
    <property type="entry name" value="BIS(5'-ADENOSYL)-TRIPHOSPHATASE"/>
    <property type="match status" value="1"/>
</dbReference>
<dbReference type="InterPro" id="IPR002591">
    <property type="entry name" value="Phosphodiest/P_Trfase"/>
</dbReference>
<name>A0A365XSZ2_9BACT</name>
<keyword evidence="1" id="KW-0732">Signal</keyword>
<evidence type="ECO:0000256" key="1">
    <source>
        <dbReference type="SAM" id="SignalP"/>
    </source>
</evidence>
<dbReference type="AlphaFoldDB" id="A0A365XSZ2"/>
<dbReference type="PANTHER" id="PTHR10151">
    <property type="entry name" value="ECTONUCLEOTIDE PYROPHOSPHATASE/PHOSPHODIESTERASE"/>
    <property type="match status" value="1"/>
</dbReference>
<evidence type="ECO:0000313" key="2">
    <source>
        <dbReference type="EMBL" id="RBL88715.1"/>
    </source>
</evidence>
<dbReference type="Proteomes" id="UP000253410">
    <property type="component" value="Unassembled WGS sequence"/>
</dbReference>
<dbReference type="EMBL" id="QFFJ01000002">
    <property type="protein sequence ID" value="RBL88715.1"/>
    <property type="molecule type" value="Genomic_DNA"/>
</dbReference>
<evidence type="ECO:0000313" key="3">
    <source>
        <dbReference type="Proteomes" id="UP000253410"/>
    </source>
</evidence>
<keyword evidence="3" id="KW-1185">Reference proteome</keyword>
<dbReference type="Pfam" id="PF01663">
    <property type="entry name" value="Phosphodiest"/>
    <property type="match status" value="1"/>
</dbReference>
<gene>
    <name evidence="2" type="ORF">DF182_19300</name>
</gene>
<dbReference type="OrthoDB" id="9779418at2"/>
<organism evidence="2 3">
    <name type="scientific">Chitinophaga flava</name>
    <dbReference type="NCBI Taxonomy" id="2259036"/>
    <lineage>
        <taxon>Bacteria</taxon>
        <taxon>Pseudomonadati</taxon>
        <taxon>Bacteroidota</taxon>
        <taxon>Chitinophagia</taxon>
        <taxon>Chitinophagales</taxon>
        <taxon>Chitinophagaceae</taxon>
        <taxon>Chitinophaga</taxon>
    </lineage>
</organism>
<dbReference type="CDD" id="cd16018">
    <property type="entry name" value="Enpp"/>
    <property type="match status" value="1"/>
</dbReference>